<accession>A0A2D3I578</accession>
<protein>
    <submittedName>
        <fullName evidence="2">ORF425</fullName>
    </submittedName>
</protein>
<feature type="transmembrane region" description="Helical" evidence="1">
    <location>
        <begin position="88"/>
        <end position="112"/>
    </location>
</feature>
<evidence type="ECO:0000313" key="2">
    <source>
        <dbReference type="EMBL" id="ATU83551.1"/>
    </source>
</evidence>
<keyword evidence="1" id="KW-0472">Membrane</keyword>
<keyword evidence="1" id="KW-1133">Transmembrane helix</keyword>
<organism evidence="2">
    <name type="scientific">White spot syndrome virus</name>
    <dbReference type="NCBI Taxonomy" id="342409"/>
    <lineage>
        <taxon>Viruses</taxon>
        <taxon>Viruses incertae sedis</taxon>
        <taxon>Naldaviricetes</taxon>
        <taxon>Nimaviridae</taxon>
        <taxon>Whispovirus</taxon>
    </lineage>
</organism>
<reference evidence="2" key="1">
    <citation type="journal article" date="2018" name="Aquaculture">
        <title>Complete genome sequence of a white spot syndrome virus associated with a disease incursion in Australia.</title>
        <authorList>
            <person name="Oakey J."/>
            <person name="Smith C.S."/>
        </authorList>
    </citation>
    <scope>NUCLEOTIDE SEQUENCE [LARGE SCALE GENOMIC DNA]</scope>
    <source>
        <strain evidence="2">WSSV-AU</strain>
    </source>
</reference>
<name>A0A2D3I578_9VIRU</name>
<dbReference type="Proteomes" id="UP000267516">
    <property type="component" value="Segment"/>
</dbReference>
<proteinExistence type="predicted"/>
<dbReference type="EMBL" id="MF768985">
    <property type="protein sequence ID" value="ATU83551.1"/>
    <property type="molecule type" value="Genomic_DNA"/>
</dbReference>
<keyword evidence="1" id="KW-0812">Transmembrane</keyword>
<feature type="transmembrane region" description="Helical" evidence="1">
    <location>
        <begin position="29"/>
        <end position="49"/>
    </location>
</feature>
<feature type="transmembrane region" description="Helical" evidence="1">
    <location>
        <begin position="61"/>
        <end position="82"/>
    </location>
</feature>
<sequence>MVQKLVVKTLLFLSSFFCLSLYSSDITTIILSMGLGSLLGHFGCVKSITGKIVSRKAMDNYRLVSVLGSVCGAGIFCGHQQYSTPQSAPMALLSVFCCTATAATSTIVGFWISMIIQALKRSNKDII</sequence>
<evidence type="ECO:0000256" key="1">
    <source>
        <dbReference type="SAM" id="Phobius"/>
    </source>
</evidence>